<gene>
    <name evidence="3" type="ORF">Pflav_057270</name>
</gene>
<feature type="region of interest" description="Disordered" evidence="1">
    <location>
        <begin position="1"/>
        <end position="30"/>
    </location>
</feature>
<keyword evidence="2" id="KW-0472">Membrane</keyword>
<dbReference type="AlphaFoldDB" id="A0A6F8XZS9"/>
<dbReference type="EMBL" id="AP022870">
    <property type="protein sequence ID" value="BCB79317.1"/>
    <property type="molecule type" value="Genomic_DNA"/>
</dbReference>
<evidence type="ECO:0000256" key="2">
    <source>
        <dbReference type="SAM" id="Phobius"/>
    </source>
</evidence>
<feature type="compositionally biased region" description="Low complexity" evidence="1">
    <location>
        <begin position="1"/>
        <end position="10"/>
    </location>
</feature>
<keyword evidence="2" id="KW-0812">Transmembrane</keyword>
<evidence type="ECO:0000256" key="1">
    <source>
        <dbReference type="SAM" id="MobiDB-lite"/>
    </source>
</evidence>
<evidence type="ECO:0008006" key="5">
    <source>
        <dbReference type="Google" id="ProtNLM"/>
    </source>
</evidence>
<keyword evidence="4" id="KW-1185">Reference proteome</keyword>
<dbReference type="KEGG" id="pfla:Pflav_057270"/>
<feature type="transmembrane region" description="Helical" evidence="2">
    <location>
        <begin position="38"/>
        <end position="65"/>
    </location>
</feature>
<reference evidence="3 4" key="2">
    <citation type="submission" date="2020-03" db="EMBL/GenBank/DDBJ databases">
        <authorList>
            <person name="Ichikawa N."/>
            <person name="Kimura A."/>
            <person name="Kitahashi Y."/>
            <person name="Uohara A."/>
        </authorList>
    </citation>
    <scope>NUCLEOTIDE SEQUENCE [LARGE SCALE GENOMIC DNA]</scope>
    <source>
        <strain evidence="3 4">NBRC 107702</strain>
    </source>
</reference>
<sequence length="184" mass="19220">MTLAAGAPSPTDAPPPPPGPGVTPPFAAPPTEGRTARVWLGLGVAGLATLLCCGAGGTALVGLVITQAESLNEQADTIVGDYFDALGTQRYSDAYKLLCNRLQRDESEAEFADRVSREPRVTSYQVGDVNLTDLTVPADVTYTSGQQAQLEITLAQDQGTGQFEVCGVAGNLLGFGPPVTVRWR</sequence>
<reference evidence="3 4" key="1">
    <citation type="submission" date="2020-03" db="EMBL/GenBank/DDBJ databases">
        <title>Whole genome shotgun sequence of Phytohabitans flavus NBRC 107702.</title>
        <authorList>
            <person name="Komaki H."/>
            <person name="Tamura T."/>
        </authorList>
    </citation>
    <scope>NUCLEOTIDE SEQUENCE [LARGE SCALE GENOMIC DNA]</scope>
    <source>
        <strain evidence="3 4">NBRC 107702</strain>
    </source>
</reference>
<protein>
    <recommendedName>
        <fullName evidence="5">DUF4878 domain-containing protein</fullName>
    </recommendedName>
</protein>
<accession>A0A6F8XZS9</accession>
<dbReference type="RefSeq" id="WP_173039217.1">
    <property type="nucleotide sequence ID" value="NZ_AP022870.1"/>
</dbReference>
<keyword evidence="2" id="KW-1133">Transmembrane helix</keyword>
<dbReference type="Proteomes" id="UP000502508">
    <property type="component" value="Chromosome"/>
</dbReference>
<proteinExistence type="predicted"/>
<organism evidence="3 4">
    <name type="scientific">Phytohabitans flavus</name>
    <dbReference type="NCBI Taxonomy" id="1076124"/>
    <lineage>
        <taxon>Bacteria</taxon>
        <taxon>Bacillati</taxon>
        <taxon>Actinomycetota</taxon>
        <taxon>Actinomycetes</taxon>
        <taxon>Micromonosporales</taxon>
        <taxon>Micromonosporaceae</taxon>
    </lineage>
</organism>
<feature type="compositionally biased region" description="Pro residues" evidence="1">
    <location>
        <begin position="11"/>
        <end position="28"/>
    </location>
</feature>
<name>A0A6F8XZS9_9ACTN</name>
<evidence type="ECO:0000313" key="4">
    <source>
        <dbReference type="Proteomes" id="UP000502508"/>
    </source>
</evidence>
<evidence type="ECO:0000313" key="3">
    <source>
        <dbReference type="EMBL" id="BCB79317.1"/>
    </source>
</evidence>